<dbReference type="Pfam" id="PF04397">
    <property type="entry name" value="LytTR"/>
    <property type="match status" value="1"/>
</dbReference>
<feature type="domain" description="Response regulatory" evidence="2">
    <location>
        <begin position="3"/>
        <end position="117"/>
    </location>
</feature>
<dbReference type="PROSITE" id="PS50110">
    <property type="entry name" value="RESPONSE_REGULATORY"/>
    <property type="match status" value="1"/>
</dbReference>
<dbReference type="AlphaFoldDB" id="A0A3M7TP52"/>
<feature type="modified residue" description="4-aspartylphosphate" evidence="1">
    <location>
        <position position="54"/>
    </location>
</feature>
<dbReference type="OrthoDB" id="9809318at2"/>
<sequence length="239" mass="27288">MIRVVIVDDEPLSRDELAHLLSEYKDMEVVGQAGSGEEGLELSLKLSPDVIFLDIEMAEMSGVELAKALQQLKKVPAVVFATAYPDYAVNAFRLEALDYLLKPFDEEQLEETVERIRSLYKTASEMPSKKVSRLAVEHDETITYLTPEEIDYCFREGKETKVCTGERCYSSRLTLRELEEKLAAHSFFRTHKGYLVNLERVESLTPWLNGAYQVKMRGGTGDIPVSRNYVKELRQKLEL</sequence>
<evidence type="ECO:0000259" key="3">
    <source>
        <dbReference type="PROSITE" id="PS50930"/>
    </source>
</evidence>
<dbReference type="InterPro" id="IPR046947">
    <property type="entry name" value="LytR-like"/>
</dbReference>
<dbReference type="InterPro" id="IPR001789">
    <property type="entry name" value="Sig_transdc_resp-reg_receiver"/>
</dbReference>
<comment type="caution">
    <text evidence="4">The sequence shown here is derived from an EMBL/GenBank/DDBJ whole genome shotgun (WGS) entry which is preliminary data.</text>
</comment>
<dbReference type="PANTHER" id="PTHR37299">
    <property type="entry name" value="TRANSCRIPTIONAL REGULATOR-RELATED"/>
    <property type="match status" value="1"/>
</dbReference>
<dbReference type="CDD" id="cd17532">
    <property type="entry name" value="REC_LytTR_AlgR-like"/>
    <property type="match status" value="1"/>
</dbReference>
<evidence type="ECO:0000313" key="5">
    <source>
        <dbReference type="Proteomes" id="UP000278746"/>
    </source>
</evidence>
<proteinExistence type="predicted"/>
<dbReference type="SMART" id="SM00850">
    <property type="entry name" value="LytTR"/>
    <property type="match status" value="1"/>
</dbReference>
<reference evidence="4 5" key="1">
    <citation type="submission" date="2018-10" db="EMBL/GenBank/DDBJ databases">
        <title>Bacillus Keqinensis sp. nov., a moderately halophilic bacterium isolated from a saline-alkaline lake.</title>
        <authorList>
            <person name="Wang H."/>
        </authorList>
    </citation>
    <scope>NUCLEOTIDE SEQUENCE [LARGE SCALE GENOMIC DNA]</scope>
    <source>
        <strain evidence="4 5">KQ-3</strain>
    </source>
</reference>
<dbReference type="Pfam" id="PF00072">
    <property type="entry name" value="Response_reg"/>
    <property type="match status" value="1"/>
</dbReference>
<organism evidence="4 5">
    <name type="scientific">Alteribacter keqinensis</name>
    <dbReference type="NCBI Taxonomy" id="2483800"/>
    <lineage>
        <taxon>Bacteria</taxon>
        <taxon>Bacillati</taxon>
        <taxon>Bacillota</taxon>
        <taxon>Bacilli</taxon>
        <taxon>Bacillales</taxon>
        <taxon>Bacillaceae</taxon>
        <taxon>Alteribacter</taxon>
    </lineage>
</organism>
<dbReference type="InterPro" id="IPR007492">
    <property type="entry name" value="LytTR_DNA-bd_dom"/>
</dbReference>
<dbReference type="InterPro" id="IPR011006">
    <property type="entry name" value="CheY-like_superfamily"/>
</dbReference>
<dbReference type="EMBL" id="RHIB01000003">
    <property type="protein sequence ID" value="RNA67034.1"/>
    <property type="molecule type" value="Genomic_DNA"/>
</dbReference>
<dbReference type="SUPFAM" id="SSF52172">
    <property type="entry name" value="CheY-like"/>
    <property type="match status" value="1"/>
</dbReference>
<dbReference type="PROSITE" id="PS50930">
    <property type="entry name" value="HTH_LYTTR"/>
    <property type="match status" value="1"/>
</dbReference>
<name>A0A3M7TP52_9BACI</name>
<dbReference type="PANTHER" id="PTHR37299:SF1">
    <property type="entry name" value="STAGE 0 SPORULATION PROTEIN A HOMOLOG"/>
    <property type="match status" value="1"/>
</dbReference>
<evidence type="ECO:0000256" key="1">
    <source>
        <dbReference type="PROSITE-ProRule" id="PRU00169"/>
    </source>
</evidence>
<keyword evidence="1" id="KW-0597">Phosphoprotein</keyword>
<keyword evidence="4" id="KW-0238">DNA-binding</keyword>
<dbReference type="Gene3D" id="2.40.50.1020">
    <property type="entry name" value="LytTr DNA-binding domain"/>
    <property type="match status" value="1"/>
</dbReference>
<dbReference type="Gene3D" id="3.40.50.2300">
    <property type="match status" value="1"/>
</dbReference>
<dbReference type="GO" id="GO:0003677">
    <property type="term" value="F:DNA binding"/>
    <property type="evidence" value="ECO:0007669"/>
    <property type="project" value="UniProtKB-KW"/>
</dbReference>
<gene>
    <name evidence="4" type="ORF">EBO34_17750</name>
</gene>
<accession>A0A3M7TP52</accession>
<evidence type="ECO:0000259" key="2">
    <source>
        <dbReference type="PROSITE" id="PS50110"/>
    </source>
</evidence>
<dbReference type="GO" id="GO:0000156">
    <property type="term" value="F:phosphorelay response regulator activity"/>
    <property type="evidence" value="ECO:0007669"/>
    <property type="project" value="InterPro"/>
</dbReference>
<dbReference type="SMART" id="SM00448">
    <property type="entry name" value="REC"/>
    <property type="match status" value="1"/>
</dbReference>
<evidence type="ECO:0000313" key="4">
    <source>
        <dbReference type="EMBL" id="RNA67034.1"/>
    </source>
</evidence>
<dbReference type="RefSeq" id="WP_122901070.1">
    <property type="nucleotide sequence ID" value="NZ_RHIB01000003.1"/>
</dbReference>
<feature type="domain" description="HTH LytTR-type" evidence="3">
    <location>
        <begin position="134"/>
        <end position="239"/>
    </location>
</feature>
<dbReference type="Proteomes" id="UP000278746">
    <property type="component" value="Unassembled WGS sequence"/>
</dbReference>
<protein>
    <submittedName>
        <fullName evidence="4">DNA-binding response regulator</fullName>
    </submittedName>
</protein>
<keyword evidence="5" id="KW-1185">Reference proteome</keyword>